<evidence type="ECO:0000313" key="2">
    <source>
        <dbReference type="Proteomes" id="UP001558850"/>
    </source>
</evidence>
<name>A0ACC6UDQ1_9BURK</name>
<gene>
    <name evidence="1" type="primary">phnC</name>
    <name evidence="1" type="ORF">AB4Y32_39285</name>
</gene>
<keyword evidence="2" id="KW-1185">Reference proteome</keyword>
<dbReference type="EMBL" id="JBFRCH010000062">
    <property type="protein sequence ID" value="MEX3937694.1"/>
    <property type="molecule type" value="Genomic_DNA"/>
</dbReference>
<dbReference type="Proteomes" id="UP001558850">
    <property type="component" value="Unassembled WGS sequence"/>
</dbReference>
<accession>A0ACC6UDQ1</accession>
<keyword evidence="1" id="KW-0067">ATP-binding</keyword>
<evidence type="ECO:0000313" key="1">
    <source>
        <dbReference type="EMBL" id="MEX3937694.1"/>
    </source>
</evidence>
<sequence length="267" mass="28615">MTTSTKNAIPSDAGRPARSASIELRGVEHSYANGKKILHGMDLSLDGRGLISLIGPSGAGKSTVLRLLNGLLRPTRGTVVVNGSVVSAARGAELRHIRRNTGMIFQTFNLVRRLTAIENVLLGRLGYQSTLRTVIRMYRSEDVELAMSLLERVGLSGHAHQRVDTMSGGQQQRVAIARALAQRPTLLLADEPISALDPKSANRVMEILQSIAATDGISVIASLHSVSAVRDFASFVVGMKSGRLQFSLPVGKLGTCEISGLYETMES</sequence>
<organism evidence="1 2">
    <name type="scientific">Paraburkholderia phymatum</name>
    <dbReference type="NCBI Taxonomy" id="148447"/>
    <lineage>
        <taxon>Bacteria</taxon>
        <taxon>Pseudomonadati</taxon>
        <taxon>Pseudomonadota</taxon>
        <taxon>Betaproteobacteria</taxon>
        <taxon>Burkholderiales</taxon>
        <taxon>Burkholderiaceae</taxon>
        <taxon>Paraburkholderia</taxon>
    </lineage>
</organism>
<keyword evidence="1" id="KW-0547">Nucleotide-binding</keyword>
<comment type="caution">
    <text evidence="1">The sequence shown here is derived from an EMBL/GenBank/DDBJ whole genome shotgun (WGS) entry which is preliminary data.</text>
</comment>
<proteinExistence type="predicted"/>
<reference evidence="1" key="1">
    <citation type="submission" date="2024-07" db="EMBL/GenBank/DDBJ databases">
        <title>A survey of Mimosa microsymbionts across Brazilian biomes reveals a high diversity of Paraburkholderia nodulating endemic species, but also that Cupriavidus is common as a symbiont of widespread species.</title>
        <authorList>
            <person name="Rouws L."/>
            <person name="Barauna A."/>
            <person name="Beukes C."/>
            <person name="Rouws J.R.C."/>
            <person name="De Faria S.M."/>
            <person name="Gross E."/>
            <person name="Bueno Dos Reis Junior F."/>
            <person name="Simon M.F."/>
            <person name="Maluk M."/>
            <person name="Odee D.W."/>
            <person name="Kenicer G."/>
            <person name="Young J.P.W."/>
            <person name="Reis V.M."/>
            <person name="Zilli J."/>
            <person name="James E.K."/>
        </authorList>
    </citation>
    <scope>NUCLEOTIDE SEQUENCE</scope>
    <source>
        <strain evidence="1">EG181B</strain>
    </source>
</reference>
<protein>
    <submittedName>
        <fullName evidence="1">Phosphonate ABC transporter ATP-binding protein</fullName>
    </submittedName>
</protein>